<feature type="compositionally biased region" description="Polar residues" evidence="9">
    <location>
        <begin position="362"/>
        <end position="375"/>
    </location>
</feature>
<keyword evidence="5" id="KW-1133">Transmembrane helix</keyword>
<feature type="compositionally biased region" description="Low complexity" evidence="9">
    <location>
        <begin position="179"/>
        <end position="194"/>
    </location>
</feature>
<dbReference type="InterPro" id="IPR019133">
    <property type="entry name" value="MIC60"/>
</dbReference>
<evidence type="ECO:0000256" key="6">
    <source>
        <dbReference type="ARBA" id="ARBA00023128"/>
    </source>
</evidence>
<keyword evidence="11" id="KW-1185">Reference proteome</keyword>
<evidence type="ECO:0000256" key="5">
    <source>
        <dbReference type="ARBA" id="ARBA00022989"/>
    </source>
</evidence>
<gene>
    <name evidence="10" type="primary">g2752</name>
    <name evidence="10" type="ORF">VP750_LOCUS2357</name>
</gene>
<name>A0ABP1FL63_9CHLO</name>
<feature type="compositionally biased region" description="Low complexity" evidence="9">
    <location>
        <begin position="54"/>
        <end position="79"/>
    </location>
</feature>
<keyword evidence="7" id="KW-0472">Membrane</keyword>
<keyword evidence="8" id="KW-0175">Coiled coil</keyword>
<dbReference type="PANTHER" id="PTHR15415:SF7">
    <property type="entry name" value="MICOS COMPLEX SUBUNIT MIC60"/>
    <property type="match status" value="1"/>
</dbReference>
<reference evidence="10 11" key="1">
    <citation type="submission" date="2024-06" db="EMBL/GenBank/DDBJ databases">
        <authorList>
            <person name="Kraege A."/>
            <person name="Thomma B."/>
        </authorList>
    </citation>
    <scope>NUCLEOTIDE SEQUENCE [LARGE SCALE GENOMIC DNA]</scope>
</reference>
<evidence type="ECO:0000313" key="11">
    <source>
        <dbReference type="Proteomes" id="UP001497392"/>
    </source>
</evidence>
<evidence type="ECO:0000256" key="1">
    <source>
        <dbReference type="ARBA" id="ARBA00004273"/>
    </source>
</evidence>
<dbReference type="Proteomes" id="UP001497392">
    <property type="component" value="Unassembled WGS sequence"/>
</dbReference>
<feature type="region of interest" description="Disordered" evidence="9">
    <location>
        <begin position="20"/>
        <end position="268"/>
    </location>
</feature>
<protein>
    <submittedName>
        <fullName evidence="10">G2752 protein</fullName>
    </submittedName>
</protein>
<dbReference type="PANTHER" id="PTHR15415">
    <property type="entry name" value="MITOFILIN"/>
    <property type="match status" value="1"/>
</dbReference>
<evidence type="ECO:0000256" key="2">
    <source>
        <dbReference type="ARBA" id="ARBA00010877"/>
    </source>
</evidence>
<evidence type="ECO:0000313" key="10">
    <source>
        <dbReference type="EMBL" id="CAL5220698.1"/>
    </source>
</evidence>
<comment type="subcellular location">
    <subcellularLocation>
        <location evidence="1">Mitochondrion inner membrane</location>
    </subcellularLocation>
</comment>
<sequence length="876" mass="89720">MSRAAGQRLVSLLAQRHFRASGIVQKSKHPGPKPPPPPAYGPSNGQHPKAAKDPAMTPTPAGPGASSQAASSSTGGVLPTPGPPLSKPAPATAVPSKPSQAADTLPGSAGPPGKGVILPGQKGQTKGAEPSGGPAQPQPPSPVQSSLKVDGAVPVSSTTAPSAASGHGPAVTAAPQPVKAAPEPSAAQPKAAPAQKPPPSAQGSTESPTAKAEAPGTSTPSPSTIAAGPPPAGSKAPQQYFKGDSAVKRAASGSGIGSSAAGKPPQGNAWLLSRALPVDVRLLAAGAASVGALYYYSTRDAKKPQGPSQPALPEESEMGFAPPVQPQEDAPDEPATAPLQQWEVLEDVPQSGADEQHEQHAQEASTGDGPSSEGSLVQDELSSMPAAEHAADEQPPSSSGSPGDFYTDELAMESQQSAAEHAPAESEPTEQLDVARTPPKEKSTLAQTLEEGISSAAKAVEHSIKHGQPLDFVDTRPVTDLLNEVGSGDLSALDPSISGTFDKDRAEQQIGAARAEVDALKGTAYVPRTHVTTVQDLLGIGDDLSAEGLLVKAIERGESDGSDWHASKESLLQARADEQTIQEVLGEIYAKQQGRLSAALGVAEANADRAEQIEQEAAKAQLQFAKILEETLHASERQREHDLKQQETILATAAAEHAAQERQSRLEELDDVRKYANALGAAFSRRSDEAQASTLAHQLSLGVFALEDALAHGRPYAAAASQLARSAPEDELVASACQALPQDAADRGIPTVPELLKRAAALGRTVRHMAYLEPNKGGIFSLGLARLAAALKIHETVTGEAGKEPATVDEALACMQNCLAQGQLAGAAAAIEEGTRGTAAHNAAKAWAQDARSRALADQTTALLQAHACSLAASQA</sequence>
<feature type="compositionally biased region" description="Low complexity" evidence="9">
    <location>
        <begin position="152"/>
        <end position="165"/>
    </location>
</feature>
<evidence type="ECO:0000256" key="9">
    <source>
        <dbReference type="SAM" id="MobiDB-lite"/>
    </source>
</evidence>
<evidence type="ECO:0000256" key="4">
    <source>
        <dbReference type="ARBA" id="ARBA00022792"/>
    </source>
</evidence>
<feature type="compositionally biased region" description="Low complexity" evidence="9">
    <location>
        <begin position="250"/>
        <end position="262"/>
    </location>
</feature>
<evidence type="ECO:0000256" key="7">
    <source>
        <dbReference type="ARBA" id="ARBA00023136"/>
    </source>
</evidence>
<proteinExistence type="inferred from homology"/>
<keyword evidence="6" id="KW-0496">Mitochondrion</keyword>
<organism evidence="10 11">
    <name type="scientific">Coccomyxa viridis</name>
    <dbReference type="NCBI Taxonomy" id="1274662"/>
    <lineage>
        <taxon>Eukaryota</taxon>
        <taxon>Viridiplantae</taxon>
        <taxon>Chlorophyta</taxon>
        <taxon>core chlorophytes</taxon>
        <taxon>Trebouxiophyceae</taxon>
        <taxon>Trebouxiophyceae incertae sedis</taxon>
        <taxon>Coccomyxaceae</taxon>
        <taxon>Coccomyxa</taxon>
    </lineage>
</organism>
<feature type="coiled-coil region" evidence="8">
    <location>
        <begin position="603"/>
        <end position="663"/>
    </location>
</feature>
<accession>A0ABP1FL63</accession>
<dbReference type="EMBL" id="CAXHTA020000004">
    <property type="protein sequence ID" value="CAL5220698.1"/>
    <property type="molecule type" value="Genomic_DNA"/>
</dbReference>
<evidence type="ECO:0000256" key="3">
    <source>
        <dbReference type="ARBA" id="ARBA00022692"/>
    </source>
</evidence>
<dbReference type="Pfam" id="PF09731">
    <property type="entry name" value="Mitofilin"/>
    <property type="match status" value="1"/>
</dbReference>
<comment type="caution">
    <text evidence="10">The sequence shown here is derived from an EMBL/GenBank/DDBJ whole genome shotgun (WGS) entry which is preliminary data.</text>
</comment>
<feature type="region of interest" description="Disordered" evidence="9">
    <location>
        <begin position="300"/>
        <end position="443"/>
    </location>
</feature>
<comment type="similarity">
    <text evidence="2">Belongs to the MICOS complex subunit Mic60 family.</text>
</comment>
<keyword evidence="3" id="KW-0812">Transmembrane</keyword>
<keyword evidence="4" id="KW-0999">Mitochondrion inner membrane</keyword>
<evidence type="ECO:0000256" key="8">
    <source>
        <dbReference type="SAM" id="Coils"/>
    </source>
</evidence>